<feature type="compositionally biased region" description="Polar residues" evidence="1">
    <location>
        <begin position="564"/>
        <end position="574"/>
    </location>
</feature>
<name>A0ABD3MKI5_9STRA</name>
<feature type="compositionally biased region" description="Polar residues" evidence="1">
    <location>
        <begin position="461"/>
        <end position="519"/>
    </location>
</feature>
<feature type="compositionally biased region" description="Polar residues" evidence="1">
    <location>
        <begin position="287"/>
        <end position="340"/>
    </location>
</feature>
<keyword evidence="2" id="KW-0732">Signal</keyword>
<feature type="compositionally biased region" description="Basic and acidic residues" evidence="1">
    <location>
        <begin position="68"/>
        <end position="79"/>
    </location>
</feature>
<dbReference type="EMBL" id="JALLAZ020001803">
    <property type="protein sequence ID" value="KAL3763334.1"/>
    <property type="molecule type" value="Genomic_DNA"/>
</dbReference>
<reference evidence="3 4" key="1">
    <citation type="submission" date="2024-10" db="EMBL/GenBank/DDBJ databases">
        <title>Updated reference genomes for cyclostephanoid diatoms.</title>
        <authorList>
            <person name="Roberts W.R."/>
            <person name="Alverson A.J."/>
        </authorList>
    </citation>
    <scope>NUCLEOTIDE SEQUENCE [LARGE SCALE GENOMIC DNA]</scope>
    <source>
        <strain evidence="3 4">AJA276-08</strain>
    </source>
</reference>
<evidence type="ECO:0000256" key="1">
    <source>
        <dbReference type="SAM" id="MobiDB-lite"/>
    </source>
</evidence>
<feature type="compositionally biased region" description="Low complexity" evidence="1">
    <location>
        <begin position="173"/>
        <end position="182"/>
    </location>
</feature>
<feature type="compositionally biased region" description="Polar residues" evidence="1">
    <location>
        <begin position="141"/>
        <end position="172"/>
    </location>
</feature>
<dbReference type="PRINTS" id="PR01217">
    <property type="entry name" value="PRICHEXTENSN"/>
</dbReference>
<protein>
    <submittedName>
        <fullName evidence="3">Uncharacterized protein</fullName>
    </submittedName>
</protein>
<feature type="region of interest" description="Disordered" evidence="1">
    <location>
        <begin position="460"/>
        <end position="578"/>
    </location>
</feature>
<feature type="compositionally biased region" description="Low complexity" evidence="1">
    <location>
        <begin position="104"/>
        <end position="121"/>
    </location>
</feature>
<keyword evidence="4" id="KW-1185">Reference proteome</keyword>
<dbReference type="Proteomes" id="UP001530315">
    <property type="component" value="Unassembled WGS sequence"/>
</dbReference>
<proteinExistence type="predicted"/>
<feature type="region of interest" description="Disordered" evidence="1">
    <location>
        <begin position="49"/>
        <end position="182"/>
    </location>
</feature>
<comment type="caution">
    <text evidence="3">The sequence shown here is derived from an EMBL/GenBank/DDBJ whole genome shotgun (WGS) entry which is preliminary data.</text>
</comment>
<gene>
    <name evidence="3" type="ORF">ACHAW5_011001</name>
</gene>
<feature type="region of interest" description="Disordered" evidence="1">
    <location>
        <begin position="284"/>
        <end position="348"/>
    </location>
</feature>
<evidence type="ECO:0000313" key="4">
    <source>
        <dbReference type="Proteomes" id="UP001530315"/>
    </source>
</evidence>
<organism evidence="3 4">
    <name type="scientific">Stephanodiscus triporus</name>
    <dbReference type="NCBI Taxonomy" id="2934178"/>
    <lineage>
        <taxon>Eukaryota</taxon>
        <taxon>Sar</taxon>
        <taxon>Stramenopiles</taxon>
        <taxon>Ochrophyta</taxon>
        <taxon>Bacillariophyta</taxon>
        <taxon>Coscinodiscophyceae</taxon>
        <taxon>Thalassiosirophycidae</taxon>
        <taxon>Stephanodiscales</taxon>
        <taxon>Stephanodiscaceae</taxon>
        <taxon>Stephanodiscus</taxon>
    </lineage>
</organism>
<dbReference type="AlphaFoldDB" id="A0ABD3MKI5"/>
<feature type="compositionally biased region" description="Polar residues" evidence="1">
    <location>
        <begin position="534"/>
        <end position="547"/>
    </location>
</feature>
<sequence length="739" mass="79645">MENLSMATGRRRRGVGAYALLLVAVVGGMTSASAAAAAATADAIVPGEVPSFASDDRPLAIKGGGLRETGRRKLKENNGKKKGKTRKPTKKPSNLGGLGGESVPTTSTPSSKPTTSKPTLKPTKKPTTEMPAEVNPRIQPITKSPTAKPITSASVPPTHEPTQVTEAPNTEMPSKPSTLSPTTSTWYPEIFTIRSSTPYKQLDCISGNEYTTTYLFDSEDECCMHFPCGKKLSPYWYQKADVDTVYTATVMCNFDDNYPMYMLVNTTGEKMLFASETECLAALGHTDSPSMKPTTAMPSQSPIAKPSTKNPTPIPTQHPSLKPTTATPSQSPTVKPSTGMPSKLPTLSPTTSTWYPEIFTIPSSTPYKQLDCVSGNEYPGFMTPPENTTTYLFDSEDECCMHFPCGKKLSPYWYQEADVDTATVVCKYDNNYPIYMLVNTAGGLSFFASKTECDAALGYTDSPSMKPTTAMPSQSPIAKPSTKNPTPIPTQHPSLKPTTATPSQSPTVKPSTRNPTSMPTHHPTAMPLAPFSPPTNSYPTRIPTQITLGAPPPPPPAENTAAPQSSPSEQNPTKMPTRKPVTSAWFFYPLNSGNKTHCAYGSRTRITALVNMTQDEQTAYLSSSWCECCFKHGCSSDTCSQCGQIYPTLCTTTTAATTPSTTTTTTAATTLVKAAMMPDVAPQWYFHPRKSDGWCAYGDIANDSSLASVNPEHLYLTLCECCTNHICPQYVVQECASAR</sequence>
<feature type="signal peptide" evidence="2">
    <location>
        <begin position="1"/>
        <end position="35"/>
    </location>
</feature>
<evidence type="ECO:0000313" key="3">
    <source>
        <dbReference type="EMBL" id="KAL3763334.1"/>
    </source>
</evidence>
<accession>A0ABD3MKI5</accession>
<feature type="chain" id="PRO_5044814401" evidence="2">
    <location>
        <begin position="36"/>
        <end position="739"/>
    </location>
</feature>
<feature type="compositionally biased region" description="Basic residues" evidence="1">
    <location>
        <begin position="80"/>
        <end position="90"/>
    </location>
</feature>
<evidence type="ECO:0000256" key="2">
    <source>
        <dbReference type="SAM" id="SignalP"/>
    </source>
</evidence>